<accession>A0A2N1PL81</accession>
<reference evidence="2 3" key="1">
    <citation type="journal article" date="2017" name="ISME J.">
        <title>Potential for microbial H2 and metal transformations associated with novel bacteria and archaea in deep terrestrial subsurface sediments.</title>
        <authorList>
            <person name="Hernsdorf A.W."/>
            <person name="Amano Y."/>
            <person name="Miyakawa K."/>
            <person name="Ise K."/>
            <person name="Suzuki Y."/>
            <person name="Anantharaman K."/>
            <person name="Probst A."/>
            <person name="Burstein D."/>
            <person name="Thomas B.C."/>
            <person name="Banfield J.F."/>
        </authorList>
    </citation>
    <scope>NUCLEOTIDE SEQUENCE [LARGE SCALE GENOMIC DNA]</scope>
    <source>
        <strain evidence="2">HGW-Wallbacteria-1</strain>
    </source>
</reference>
<dbReference type="InterPro" id="IPR027463">
    <property type="entry name" value="AcrB_DN_DC_subdom"/>
</dbReference>
<keyword evidence="1" id="KW-1133">Transmembrane helix</keyword>
<dbReference type="Gene3D" id="3.30.70.1440">
    <property type="entry name" value="Multidrug efflux transporter AcrB pore domain"/>
    <property type="match status" value="1"/>
</dbReference>
<feature type="transmembrane region" description="Helical" evidence="1">
    <location>
        <begin position="965"/>
        <end position="984"/>
    </location>
</feature>
<dbReference type="Gene3D" id="3.30.70.1320">
    <property type="entry name" value="Multidrug efflux transporter AcrB pore domain like"/>
    <property type="match status" value="1"/>
</dbReference>
<evidence type="ECO:0000313" key="2">
    <source>
        <dbReference type="EMBL" id="PKK89094.1"/>
    </source>
</evidence>
<feature type="transmembrane region" description="Helical" evidence="1">
    <location>
        <begin position="863"/>
        <end position="882"/>
    </location>
</feature>
<evidence type="ECO:0000313" key="3">
    <source>
        <dbReference type="Proteomes" id="UP000233256"/>
    </source>
</evidence>
<comment type="caution">
    <text evidence="2">The sequence shown here is derived from an EMBL/GenBank/DDBJ whole genome shotgun (WGS) entry which is preliminary data.</text>
</comment>
<feature type="transmembrane region" description="Helical" evidence="1">
    <location>
        <begin position="915"/>
        <end position="936"/>
    </location>
</feature>
<dbReference type="Gene3D" id="3.30.2090.10">
    <property type="entry name" value="Multidrug efflux transporter AcrB TolC docking domain, DN and DC subdomains"/>
    <property type="match status" value="2"/>
</dbReference>
<dbReference type="Proteomes" id="UP000233256">
    <property type="component" value="Unassembled WGS sequence"/>
</dbReference>
<dbReference type="PANTHER" id="PTHR32063:SF0">
    <property type="entry name" value="SWARMING MOTILITY PROTEIN SWRC"/>
    <property type="match status" value="1"/>
</dbReference>
<dbReference type="Gene3D" id="1.20.1640.10">
    <property type="entry name" value="Multidrug efflux transporter AcrB transmembrane domain"/>
    <property type="match status" value="2"/>
</dbReference>
<name>A0A2N1PL81_9BACT</name>
<feature type="transmembrane region" description="Helical" evidence="1">
    <location>
        <begin position="889"/>
        <end position="909"/>
    </location>
</feature>
<sequence length="1027" mass="112724">MTLSSFSINRPVMTVMGTLLVMILGGVSLRNLPIDLMPDISMPRLSISTNYGNASPEEVEELITRPIEEAVAAVPGVEEIESDSGEGRSRVSISFVWGTDIDAASNDVRDRLDRIIARLPDDADRPTMRKFSPSDFPILVLGVASDLDPTVLRTMIDNQVKFRVERVNGVAAIDIRGGNEREIHIDLDQWRMKAMKISLNQIISRIRDSNVNLPAGSIHLGNMDIRLRTPGTFNSLEQLADTVVAMVDDAPVKVRDLGTVVDSWVEKTSNVLVNGKPGIQLMVYKQSGSNTVEVAQSVIDEIESINRDFPRLSVIPIIDTSQYIKSAITNMSQSTLYGSMLAILVLMLFLRNISSTAIVGVCIPISVIATFLLIFFRGYTLNIMTLGGLALGVGMLVDNAIVVMENILRLRDSGHSSMESAENGSEEVTSAIIASTVTTVVVFLPLIFMRGMIGAMFEQLANVVGFSLLCSLVVAISLVPMIASRVLKPSPRTDNPNPTFGERLFIRSSAVFEAIENTYRDILAPALRHPWFVVVACFTILGSSLLLTPMIGTELNPEADENEVRVDGELEVGIRLDVITEKFKQIQKIIEREVPEMRSSRTTVGGNPWRPGEANKGQVRISLYPRAERDRSDTQIAAALSKALDKIPGVKIRTRKGQGLFLLRMASGGTERISIEIRGHNFDTASALANQVAELTEQVPGVTDTRISQSAGTPEETLVIDRRKAEEMKLSVSQIGEALKTALSGTKAGEFRDGGDEFSIRVKMKDSMEFTMEEILDFTVTNSQGVPVVLKNVVNVVSTTGPTIVARKDQERIVEIRVNISGRDMGSIVEDIREAIKAIPIPRNYSISFGGDFEEQQKAFRELMFSFALAVILVYMVMASQFESLRDPLIVMFSLPFAAIGVILMLFLTDTTLNMQSFIGCIMLAGIVVNNAILLVDYTNLLRRRDNMELFEAIREAGRRRLRPILMTAMTTSLALIPLAIGFGEGGEAQAPMARAVIGGLLSSTLVTLVLVPVIYSLFEREGKEFK</sequence>
<feature type="transmembrane region" description="Helical" evidence="1">
    <location>
        <begin position="428"/>
        <end position="448"/>
    </location>
</feature>
<dbReference type="InterPro" id="IPR001036">
    <property type="entry name" value="Acrflvin-R"/>
</dbReference>
<feature type="transmembrane region" description="Helical" evidence="1">
    <location>
        <begin position="996"/>
        <end position="1019"/>
    </location>
</feature>
<dbReference type="AlphaFoldDB" id="A0A2N1PL81"/>
<gene>
    <name evidence="2" type="ORF">CVV64_15820</name>
</gene>
<dbReference type="PANTHER" id="PTHR32063">
    <property type="match status" value="1"/>
</dbReference>
<dbReference type="GO" id="GO:0042910">
    <property type="term" value="F:xenobiotic transmembrane transporter activity"/>
    <property type="evidence" value="ECO:0007669"/>
    <property type="project" value="TreeGrafter"/>
</dbReference>
<dbReference type="Gene3D" id="3.30.70.1430">
    <property type="entry name" value="Multidrug efflux transporter AcrB pore domain"/>
    <property type="match status" value="2"/>
</dbReference>
<feature type="transmembrane region" description="Helical" evidence="1">
    <location>
        <begin position="334"/>
        <end position="351"/>
    </location>
</feature>
<keyword evidence="1" id="KW-0812">Transmembrane</keyword>
<dbReference type="EMBL" id="PGXC01000025">
    <property type="protein sequence ID" value="PKK89094.1"/>
    <property type="molecule type" value="Genomic_DNA"/>
</dbReference>
<dbReference type="SUPFAM" id="SSF82714">
    <property type="entry name" value="Multidrug efflux transporter AcrB TolC docking domain, DN and DC subdomains"/>
    <property type="match status" value="2"/>
</dbReference>
<dbReference type="GO" id="GO:0005886">
    <property type="term" value="C:plasma membrane"/>
    <property type="evidence" value="ECO:0007669"/>
    <property type="project" value="TreeGrafter"/>
</dbReference>
<feature type="transmembrane region" description="Helical" evidence="1">
    <location>
        <begin position="388"/>
        <end position="408"/>
    </location>
</feature>
<evidence type="ECO:0000256" key="1">
    <source>
        <dbReference type="SAM" id="Phobius"/>
    </source>
</evidence>
<dbReference type="SUPFAM" id="SSF82693">
    <property type="entry name" value="Multidrug efflux transporter AcrB pore domain, PN1, PN2, PC1 and PC2 subdomains"/>
    <property type="match status" value="3"/>
</dbReference>
<organism evidence="2 3">
    <name type="scientific">Candidatus Wallbacteria bacterium HGW-Wallbacteria-1</name>
    <dbReference type="NCBI Taxonomy" id="2013854"/>
    <lineage>
        <taxon>Bacteria</taxon>
        <taxon>Candidatus Walliibacteriota</taxon>
    </lineage>
</organism>
<feature type="transmembrane region" description="Helical" evidence="1">
    <location>
        <begin position="460"/>
        <end position="483"/>
    </location>
</feature>
<feature type="transmembrane region" description="Helical" evidence="1">
    <location>
        <begin position="12"/>
        <end position="32"/>
    </location>
</feature>
<dbReference type="Pfam" id="PF00873">
    <property type="entry name" value="ACR_tran"/>
    <property type="match status" value="1"/>
</dbReference>
<dbReference type="SUPFAM" id="SSF82866">
    <property type="entry name" value="Multidrug efflux transporter AcrB transmembrane domain"/>
    <property type="match status" value="2"/>
</dbReference>
<protein>
    <submittedName>
        <fullName evidence="2">Acriflavin resistance protein</fullName>
    </submittedName>
</protein>
<feature type="transmembrane region" description="Helical" evidence="1">
    <location>
        <begin position="357"/>
        <end position="376"/>
    </location>
</feature>
<keyword evidence="1" id="KW-0472">Membrane</keyword>
<proteinExistence type="predicted"/>
<dbReference type="PRINTS" id="PR00702">
    <property type="entry name" value="ACRIFLAVINRP"/>
</dbReference>